<dbReference type="AlphaFoldDB" id="A0A165YSL5"/>
<accession>A0A165YSL5</accession>
<evidence type="ECO:0000313" key="2">
    <source>
        <dbReference type="Proteomes" id="UP000076798"/>
    </source>
</evidence>
<reference evidence="1 2" key="1">
    <citation type="journal article" date="2016" name="Mol. Biol. Evol.">
        <title>Comparative Genomics of Early-Diverging Mushroom-Forming Fungi Provides Insights into the Origins of Lignocellulose Decay Capabilities.</title>
        <authorList>
            <person name="Nagy L.G."/>
            <person name="Riley R."/>
            <person name="Tritt A."/>
            <person name="Adam C."/>
            <person name="Daum C."/>
            <person name="Floudas D."/>
            <person name="Sun H."/>
            <person name="Yadav J.S."/>
            <person name="Pangilinan J."/>
            <person name="Larsson K.H."/>
            <person name="Matsuura K."/>
            <person name="Barry K."/>
            <person name="Labutti K."/>
            <person name="Kuo R."/>
            <person name="Ohm R.A."/>
            <person name="Bhattacharya S.S."/>
            <person name="Shirouzu T."/>
            <person name="Yoshinaga Y."/>
            <person name="Martin F.M."/>
            <person name="Grigoriev I.V."/>
            <person name="Hibbett D.S."/>
        </authorList>
    </citation>
    <scope>NUCLEOTIDE SEQUENCE [LARGE SCALE GENOMIC DNA]</scope>
    <source>
        <strain evidence="1 2">HHB10207 ss-3</strain>
    </source>
</reference>
<keyword evidence="2" id="KW-1185">Reference proteome</keyword>
<organism evidence="1 2">
    <name type="scientific">Sistotremastrum suecicum HHB10207 ss-3</name>
    <dbReference type="NCBI Taxonomy" id="1314776"/>
    <lineage>
        <taxon>Eukaryota</taxon>
        <taxon>Fungi</taxon>
        <taxon>Dikarya</taxon>
        <taxon>Basidiomycota</taxon>
        <taxon>Agaricomycotina</taxon>
        <taxon>Agaricomycetes</taxon>
        <taxon>Sistotremastrales</taxon>
        <taxon>Sistotremastraceae</taxon>
        <taxon>Sistotremastrum</taxon>
    </lineage>
</organism>
<gene>
    <name evidence="1" type="ORF">SISSUDRAFT_1036962</name>
</gene>
<dbReference type="Proteomes" id="UP000076798">
    <property type="component" value="Unassembled WGS sequence"/>
</dbReference>
<proteinExistence type="predicted"/>
<protein>
    <submittedName>
        <fullName evidence="1">Uncharacterized protein</fullName>
    </submittedName>
</protein>
<dbReference type="EMBL" id="KV428233">
    <property type="protein sequence ID" value="KZT33561.1"/>
    <property type="molecule type" value="Genomic_DNA"/>
</dbReference>
<name>A0A165YSL5_9AGAM</name>
<evidence type="ECO:0000313" key="1">
    <source>
        <dbReference type="EMBL" id="KZT33561.1"/>
    </source>
</evidence>
<sequence>MFTTLPPRTKPYALNFYGTIHDWQRKDIAGWQPLPTIVFEARNARGGIILADHANPANPARLVNPDDVPQLVDVAYPEHNPLIVHGWPGVRGPFYQLRKDTPSRKHLASQIYDATRKIFNSKDLGRPYSDGVILCPIKNTDQGILLRFDDLVLHGLVNVGPCLWQPEFSVLSEPNALVSLSLA</sequence>